<evidence type="ECO:0000313" key="2">
    <source>
        <dbReference type="Proteomes" id="UP000694865"/>
    </source>
</evidence>
<dbReference type="InterPro" id="IPR020471">
    <property type="entry name" value="AKR"/>
</dbReference>
<evidence type="ECO:0000313" key="3">
    <source>
        <dbReference type="RefSeq" id="XP_002734108.1"/>
    </source>
</evidence>
<dbReference type="InterPro" id="IPR036812">
    <property type="entry name" value="NAD(P)_OxRdtase_dom_sf"/>
</dbReference>
<keyword evidence="2" id="KW-1185">Reference proteome</keyword>
<dbReference type="Pfam" id="PF00248">
    <property type="entry name" value="Aldo_ket_red"/>
    <property type="match status" value="1"/>
</dbReference>
<dbReference type="Gene3D" id="3.20.20.100">
    <property type="entry name" value="NADP-dependent oxidoreductase domain"/>
    <property type="match status" value="1"/>
</dbReference>
<dbReference type="PROSITE" id="PS00798">
    <property type="entry name" value="ALDOKETO_REDUCTASE_1"/>
    <property type="match status" value="1"/>
</dbReference>
<proteinExistence type="predicted"/>
<dbReference type="InterPro" id="IPR018170">
    <property type="entry name" value="Aldo/ket_reductase_CS"/>
</dbReference>
<dbReference type="SUPFAM" id="SSF51430">
    <property type="entry name" value="NAD(P)-linked oxidoreductase"/>
    <property type="match status" value="1"/>
</dbReference>
<dbReference type="PRINTS" id="PR00069">
    <property type="entry name" value="ALDKETRDTASE"/>
</dbReference>
<dbReference type="Proteomes" id="UP000694865">
    <property type="component" value="Unplaced"/>
</dbReference>
<accession>A0ABM0GNW3</accession>
<dbReference type="PROSITE" id="PS00062">
    <property type="entry name" value="ALDOKETO_REDUCTASE_2"/>
    <property type="match status" value="1"/>
</dbReference>
<dbReference type="RefSeq" id="XP_002734108.1">
    <property type="nucleotide sequence ID" value="XM_002734062.2"/>
</dbReference>
<gene>
    <name evidence="3" type="primary">LOC100374269</name>
</gene>
<sequence>MAVPFQKLTNGANMPRLGFGTWLSEPNEVTDAVKKAIDIGYRHIDTAHVYQNEKEVGVALNAKLTDGTVKREDLFVVTKLWKADLHPEDVKNAFLTSLKDLQLEYIDLYLIHWPMAYARGKEMFPKDENGKIRYGDTDYLDTWKAMELLVDEGLCKAIGLSNFNRKQVDRVSAVARIPVSVLQVECNPYLTQEDLVSYCKSNNIAMTAYSPLGSPARPWIKEEDPFPLKDPIVATIAKAHNKTPAQVLIHFQLQRGLIVLAKSVTPARIKENFEVMDFQLSSEEMKAISGLNRNYRGFLLEW</sequence>
<organism evidence="2 3">
    <name type="scientific">Saccoglossus kowalevskii</name>
    <name type="common">Acorn worm</name>
    <dbReference type="NCBI Taxonomy" id="10224"/>
    <lineage>
        <taxon>Eukaryota</taxon>
        <taxon>Metazoa</taxon>
        <taxon>Hemichordata</taxon>
        <taxon>Enteropneusta</taxon>
        <taxon>Harrimaniidae</taxon>
        <taxon>Saccoglossus</taxon>
    </lineage>
</organism>
<dbReference type="PIRSF" id="PIRSF000097">
    <property type="entry name" value="AKR"/>
    <property type="match status" value="1"/>
</dbReference>
<reference evidence="3" key="1">
    <citation type="submission" date="2025-08" db="UniProtKB">
        <authorList>
            <consortium name="RefSeq"/>
        </authorList>
    </citation>
    <scope>IDENTIFICATION</scope>
    <source>
        <tissue evidence="3">Testes</tissue>
    </source>
</reference>
<protein>
    <submittedName>
        <fullName evidence="3">Aldose reductase-like</fullName>
    </submittedName>
</protein>
<dbReference type="GeneID" id="100374269"/>
<feature type="domain" description="NADP-dependent oxidoreductase" evidence="1">
    <location>
        <begin position="16"/>
        <end position="292"/>
    </location>
</feature>
<name>A0ABM0GNW3_SACKO</name>
<dbReference type="InterPro" id="IPR023210">
    <property type="entry name" value="NADP_OxRdtase_dom"/>
</dbReference>
<evidence type="ECO:0000259" key="1">
    <source>
        <dbReference type="Pfam" id="PF00248"/>
    </source>
</evidence>
<dbReference type="PROSITE" id="PS00063">
    <property type="entry name" value="ALDOKETO_REDUCTASE_3"/>
    <property type="match status" value="1"/>
</dbReference>
<dbReference type="PANTHER" id="PTHR11732">
    <property type="entry name" value="ALDO/KETO REDUCTASE"/>
    <property type="match status" value="1"/>
</dbReference>